<accession>A0A2T6KHI8</accession>
<evidence type="ECO:0008006" key="3">
    <source>
        <dbReference type="Google" id="ProtNLM"/>
    </source>
</evidence>
<dbReference type="OrthoDB" id="7875342at2"/>
<dbReference type="Proteomes" id="UP000244523">
    <property type="component" value="Unassembled WGS sequence"/>
</dbReference>
<proteinExistence type="predicted"/>
<reference evidence="1 2" key="1">
    <citation type="submission" date="2018-04" db="EMBL/GenBank/DDBJ databases">
        <title>Genomic Encyclopedia of Archaeal and Bacterial Type Strains, Phase II (KMG-II): from individual species to whole genera.</title>
        <authorList>
            <person name="Goeker M."/>
        </authorList>
    </citation>
    <scope>NUCLEOTIDE SEQUENCE [LARGE SCALE GENOMIC DNA]</scope>
    <source>
        <strain evidence="1 2">DSM 29955</strain>
    </source>
</reference>
<gene>
    <name evidence="1" type="ORF">C8N45_105144</name>
</gene>
<dbReference type="AlphaFoldDB" id="A0A2T6KHI8"/>
<evidence type="ECO:0000313" key="2">
    <source>
        <dbReference type="Proteomes" id="UP000244523"/>
    </source>
</evidence>
<dbReference type="RefSeq" id="WP_108386501.1">
    <property type="nucleotide sequence ID" value="NZ_QBUD01000005.1"/>
</dbReference>
<comment type="caution">
    <text evidence="1">The sequence shown here is derived from an EMBL/GenBank/DDBJ whole genome shotgun (WGS) entry which is preliminary data.</text>
</comment>
<organism evidence="1 2">
    <name type="scientific">Yoonia sediminilitoris</name>
    <dbReference type="NCBI Taxonomy" id="1286148"/>
    <lineage>
        <taxon>Bacteria</taxon>
        <taxon>Pseudomonadati</taxon>
        <taxon>Pseudomonadota</taxon>
        <taxon>Alphaproteobacteria</taxon>
        <taxon>Rhodobacterales</taxon>
        <taxon>Paracoccaceae</taxon>
        <taxon>Yoonia</taxon>
    </lineage>
</organism>
<keyword evidence="2" id="KW-1185">Reference proteome</keyword>
<name>A0A2T6KHI8_9RHOB</name>
<dbReference type="EMBL" id="QBUD01000005">
    <property type="protein sequence ID" value="PUB14921.1"/>
    <property type="molecule type" value="Genomic_DNA"/>
</dbReference>
<evidence type="ECO:0000313" key="1">
    <source>
        <dbReference type="EMBL" id="PUB14921.1"/>
    </source>
</evidence>
<sequence>MASDIDPKQQRIARLIDENLKQVFLELERDEMPDQIVDLLNVLRVQDAEIKGKK</sequence>
<protein>
    <recommendedName>
        <fullName evidence="3">Anti-sigma factor NepR domain-containing protein</fullName>
    </recommendedName>
</protein>